<accession>A0A1D7TPD3</accession>
<protein>
    <submittedName>
        <fullName evidence="1">Type I-E CRISPR-associated protein Cas7/Cse4/CasC</fullName>
    </submittedName>
</protein>
<proteinExistence type="predicted"/>
<dbReference type="EMBL" id="CP017107">
    <property type="protein sequence ID" value="AOO72805.1"/>
    <property type="molecule type" value="Genomic_DNA"/>
</dbReference>
<dbReference type="RefSeq" id="WP_069468597.1">
    <property type="nucleotide sequence ID" value="NZ_CP017107.1"/>
</dbReference>
<sequence>MNYLDIYVLQSVPAANINRDDTGAPKTVVYGGVTRSRVSSQAWKRAMRNDFREQGIETGFRTKKVLELLTNELIRQKELDSDSALKIAQSILDAAKIKYDKENLTKALLMISPGQIRKLVEYALTNEKLDSKEIKEVFNNNNSIDLALFGRMVADNPELTVEATSQVAHAISTHEIEPEFDYFTALDDLQNKENAGAAMLGDLEYNSSTLYRYANVNIRELIDDLGKEDAIKGVKEFIKSFVKSMPTGKQNTFANKTVPGYVMVVLRKDTPVNLVSAFEEPIRSKNGYLKESIRKLNDEYVNTMRFVEEPVASLVLSKDAIELKESQIDSKNLGDLLKEVVMLLEEGDKNESINN</sequence>
<reference evidence="1 2" key="1">
    <citation type="submission" date="2016-09" db="EMBL/GenBank/DDBJ databases">
        <title>Complete Genome Sequence of Lactobacillus salivarius Jin.</title>
        <authorList>
            <person name="Jin N."/>
            <person name="Li C."/>
            <person name="Wang M."/>
            <person name="Ren D."/>
            <person name="Di Y."/>
            <person name="Pan R."/>
            <person name="Du S."/>
            <person name="Lu H."/>
            <person name="Li X."/>
            <person name="Tian M."/>
        </authorList>
    </citation>
    <scope>NUCLEOTIDE SEQUENCE [LARGE SCALE GENOMIC DNA]</scope>
    <source>
        <strain evidence="1 2">CICC 23174</strain>
    </source>
</reference>
<dbReference type="NCBIfam" id="TIGR01869">
    <property type="entry name" value="casC_Cse4"/>
    <property type="match status" value="1"/>
</dbReference>
<evidence type="ECO:0000313" key="1">
    <source>
        <dbReference type="EMBL" id="AOO72805.1"/>
    </source>
</evidence>
<dbReference type="AlphaFoldDB" id="A0A1D7TPD3"/>
<organism evidence="1 2">
    <name type="scientific">Ligilactobacillus salivarius</name>
    <dbReference type="NCBI Taxonomy" id="1624"/>
    <lineage>
        <taxon>Bacteria</taxon>
        <taxon>Bacillati</taxon>
        <taxon>Bacillota</taxon>
        <taxon>Bacilli</taxon>
        <taxon>Lactobacillales</taxon>
        <taxon>Lactobacillaceae</taxon>
        <taxon>Ligilactobacillus</taxon>
    </lineage>
</organism>
<dbReference type="Pfam" id="PF09344">
    <property type="entry name" value="Cas_CT1975"/>
    <property type="match status" value="1"/>
</dbReference>
<gene>
    <name evidence="1" type="ORF">BHF65_00290</name>
</gene>
<name>A0A1D7TPD3_9LACO</name>
<dbReference type="Proteomes" id="UP000094723">
    <property type="component" value="Chromosome"/>
</dbReference>
<dbReference type="InterPro" id="IPR010148">
    <property type="entry name" value="CRISPR-assoc_prot_CT1975"/>
</dbReference>
<evidence type="ECO:0000313" key="2">
    <source>
        <dbReference type="Proteomes" id="UP000094723"/>
    </source>
</evidence>